<dbReference type="GO" id="GO:0051787">
    <property type="term" value="F:misfolded protein binding"/>
    <property type="evidence" value="ECO:0007669"/>
    <property type="project" value="TreeGrafter"/>
</dbReference>
<dbReference type="SUPFAM" id="SSF54236">
    <property type="entry name" value="Ubiquitin-like"/>
    <property type="match status" value="1"/>
</dbReference>
<dbReference type="Gene3D" id="2.30.30.140">
    <property type="match status" value="1"/>
</dbReference>
<dbReference type="PANTHER" id="PTHR15204:SF0">
    <property type="entry name" value="LARGE PROLINE-RICH PROTEIN BAG6"/>
    <property type="match status" value="1"/>
</dbReference>
<feature type="region of interest" description="Disordered" evidence="1">
    <location>
        <begin position="384"/>
        <end position="404"/>
    </location>
</feature>
<keyword evidence="4" id="KW-1185">Reference proteome</keyword>
<feature type="domain" description="Ubiquitin-like" evidence="2">
    <location>
        <begin position="22"/>
        <end position="93"/>
    </location>
</feature>
<dbReference type="InterPro" id="IPR000626">
    <property type="entry name" value="Ubiquitin-like_dom"/>
</dbReference>
<dbReference type="STRING" id="1156394.T0QQ85"/>
<dbReference type="PANTHER" id="PTHR15204">
    <property type="entry name" value="LARGE PROLINE-RICH PROTEIN BAG6"/>
    <property type="match status" value="1"/>
</dbReference>
<dbReference type="OrthoDB" id="428577at2759"/>
<dbReference type="GO" id="GO:0036503">
    <property type="term" value="P:ERAD pathway"/>
    <property type="evidence" value="ECO:0007669"/>
    <property type="project" value="TreeGrafter"/>
</dbReference>
<dbReference type="InterPro" id="IPR016197">
    <property type="entry name" value="Chromo-like_dom_sf"/>
</dbReference>
<evidence type="ECO:0000313" key="4">
    <source>
        <dbReference type="Proteomes" id="UP000030762"/>
    </source>
</evidence>
<dbReference type="eggNOG" id="KOG4248">
    <property type="taxonomic scope" value="Eukaryota"/>
</dbReference>
<dbReference type="RefSeq" id="XP_008609693.1">
    <property type="nucleotide sequence ID" value="XM_008611471.1"/>
</dbReference>
<dbReference type="CDD" id="cd20104">
    <property type="entry name" value="MBT_PHF20L1-like"/>
    <property type="match status" value="1"/>
</dbReference>
<dbReference type="PROSITE" id="PS50053">
    <property type="entry name" value="UBIQUITIN_2"/>
    <property type="match status" value="1"/>
</dbReference>
<name>T0QQ85_SAPDV</name>
<dbReference type="AlphaFoldDB" id="T0QQ85"/>
<protein>
    <recommendedName>
        <fullName evidence="2">Ubiquitin-like domain-containing protein</fullName>
    </recommendedName>
</protein>
<dbReference type="GeneID" id="19946466"/>
<sequence length="555" mass="61671">MEAAAAIDDVLAMAMTRQESCIEIRIKTLNDHSFALQVRPAIAVSELKEMLRTTTQVPEHRQRLIYRGKLMKDADQLAAYNVEDGHTLHLVAKPEQIYSADGTSASETEPLLPPARSVLRPQLRPRQSRLDSAAAFASMRRRLGLDEDGSLLSDALNFRQPRPTAPVPSDAERALDLTSEPESEARPPAVVHDPFEHIEQGLLTLRTLLSTVTSATPTETTSAERGATLRARRLFYVGQWLDVKDTVNQWLEGTVLELSATHVRVHYHGWPTRWDEWIEKISPRLAAFRTRTLHPTGSPFLSPTPIVRSARSTPPPTARSLVPQIRDALRDMLPYVDQLATLCDEPDATPALTEAADVVGSLFDRVGRVLVDAATHIESLTTPHHVSNDAYGSPRSASRRGPTSYDSTFRELIAVSTPLVEPQAPRRNFDVHIHAILAPPPMPPSLFDHPDLVESEARWRELTERMQASLQRSLLSPGIETSMPFMETPSLLGPRRRPVPLPEMTTTSRHPVPSFLNVLQRTMPPLRPVMRDAEAAIARAFFDELPLAPSESSSP</sequence>
<gene>
    <name evidence="3" type="ORF">SDRG_05739</name>
</gene>
<dbReference type="GO" id="GO:0031593">
    <property type="term" value="F:polyubiquitin modification-dependent protein binding"/>
    <property type="evidence" value="ECO:0007669"/>
    <property type="project" value="TreeGrafter"/>
</dbReference>
<organism evidence="3 4">
    <name type="scientific">Saprolegnia diclina (strain VS20)</name>
    <dbReference type="NCBI Taxonomy" id="1156394"/>
    <lineage>
        <taxon>Eukaryota</taxon>
        <taxon>Sar</taxon>
        <taxon>Stramenopiles</taxon>
        <taxon>Oomycota</taxon>
        <taxon>Saprolegniomycetes</taxon>
        <taxon>Saprolegniales</taxon>
        <taxon>Saprolegniaceae</taxon>
        <taxon>Saprolegnia</taxon>
    </lineage>
</organism>
<dbReference type="GO" id="GO:0071818">
    <property type="term" value="C:BAT3 complex"/>
    <property type="evidence" value="ECO:0007669"/>
    <property type="project" value="TreeGrafter"/>
</dbReference>
<dbReference type="Proteomes" id="UP000030762">
    <property type="component" value="Unassembled WGS sequence"/>
</dbReference>
<dbReference type="EMBL" id="JH767146">
    <property type="protein sequence ID" value="EQC36911.1"/>
    <property type="molecule type" value="Genomic_DNA"/>
</dbReference>
<evidence type="ECO:0000313" key="3">
    <source>
        <dbReference type="EMBL" id="EQC36911.1"/>
    </source>
</evidence>
<dbReference type="InterPro" id="IPR019956">
    <property type="entry name" value="Ubiquitin_dom"/>
</dbReference>
<dbReference type="OMA" id="PHRIDND"/>
<accession>T0QQ85</accession>
<evidence type="ECO:0000259" key="2">
    <source>
        <dbReference type="PROSITE" id="PS50053"/>
    </source>
</evidence>
<dbReference type="Pfam" id="PF00240">
    <property type="entry name" value="ubiquitin"/>
    <property type="match status" value="1"/>
</dbReference>
<dbReference type="SUPFAM" id="SSF54160">
    <property type="entry name" value="Chromo domain-like"/>
    <property type="match status" value="1"/>
</dbReference>
<dbReference type="PRINTS" id="PR00348">
    <property type="entry name" value="UBIQUITIN"/>
</dbReference>
<evidence type="ECO:0000256" key="1">
    <source>
        <dbReference type="SAM" id="MobiDB-lite"/>
    </source>
</evidence>
<dbReference type="SMART" id="SM00213">
    <property type="entry name" value="UBQ"/>
    <property type="match status" value="1"/>
</dbReference>
<dbReference type="InterPro" id="IPR029071">
    <property type="entry name" value="Ubiquitin-like_domsf"/>
</dbReference>
<dbReference type="Gene3D" id="3.10.20.90">
    <property type="entry name" value="Phosphatidylinositol 3-kinase Catalytic Subunit, Chain A, domain 1"/>
    <property type="match status" value="1"/>
</dbReference>
<feature type="region of interest" description="Disordered" evidence="1">
    <location>
        <begin position="158"/>
        <end position="188"/>
    </location>
</feature>
<reference evidence="3 4" key="1">
    <citation type="submission" date="2012-04" db="EMBL/GenBank/DDBJ databases">
        <title>The Genome Sequence of Saprolegnia declina VS20.</title>
        <authorList>
            <consortium name="The Broad Institute Genome Sequencing Platform"/>
            <person name="Russ C."/>
            <person name="Nusbaum C."/>
            <person name="Tyler B."/>
            <person name="van West P."/>
            <person name="Dieguez-Uribeondo J."/>
            <person name="de Bruijn I."/>
            <person name="Tripathy S."/>
            <person name="Jiang R."/>
            <person name="Young S.K."/>
            <person name="Zeng Q."/>
            <person name="Gargeya S."/>
            <person name="Fitzgerald M."/>
            <person name="Haas B."/>
            <person name="Abouelleil A."/>
            <person name="Alvarado L."/>
            <person name="Arachchi H.M."/>
            <person name="Berlin A."/>
            <person name="Chapman S.B."/>
            <person name="Goldberg J."/>
            <person name="Griggs A."/>
            <person name="Gujja S."/>
            <person name="Hansen M."/>
            <person name="Howarth C."/>
            <person name="Imamovic A."/>
            <person name="Larimer J."/>
            <person name="McCowen C."/>
            <person name="Montmayeur A."/>
            <person name="Murphy C."/>
            <person name="Neiman D."/>
            <person name="Pearson M."/>
            <person name="Priest M."/>
            <person name="Roberts A."/>
            <person name="Saif S."/>
            <person name="Shea T."/>
            <person name="Sisk P."/>
            <person name="Sykes S."/>
            <person name="Wortman J."/>
            <person name="Nusbaum C."/>
            <person name="Birren B."/>
        </authorList>
    </citation>
    <scope>NUCLEOTIDE SEQUENCE [LARGE SCALE GENOMIC DNA]</scope>
    <source>
        <strain evidence="3 4">VS20</strain>
    </source>
</reference>
<dbReference type="VEuPathDB" id="FungiDB:SDRG_05739"/>
<proteinExistence type="predicted"/>
<dbReference type="InParanoid" id="T0QQ85"/>
<feature type="region of interest" description="Disordered" evidence="1">
    <location>
        <begin position="299"/>
        <end position="319"/>
    </location>
</feature>